<evidence type="ECO:0008006" key="3">
    <source>
        <dbReference type="Google" id="ProtNLM"/>
    </source>
</evidence>
<evidence type="ECO:0000313" key="1">
    <source>
        <dbReference type="EMBL" id="GIO52192.1"/>
    </source>
</evidence>
<proteinExistence type="predicted"/>
<dbReference type="SUPFAM" id="SSF140500">
    <property type="entry name" value="BAS1536-like"/>
    <property type="match status" value="1"/>
</dbReference>
<dbReference type="Proteomes" id="UP000676601">
    <property type="component" value="Unassembled WGS sequence"/>
</dbReference>
<sequence>MTLFCAEYDLPAFRGHYAAEGSNNVKWSTKTTDQTKTLSLEDEIMMLRKKMEQIFMQEQSFTSEIVIEISSLLDLKINEYMKSCPKKKS</sequence>
<protein>
    <recommendedName>
        <fullName evidence="3">Aspartyl-phosphate phosphatase Spo0E family protein</fullName>
    </recommendedName>
</protein>
<dbReference type="InterPro" id="IPR037208">
    <property type="entry name" value="Spo0E-like_sf"/>
</dbReference>
<accession>A0ABQ4L6G6</accession>
<organism evidence="1 2">
    <name type="scientific">Paenibacillus cineris</name>
    <dbReference type="NCBI Taxonomy" id="237530"/>
    <lineage>
        <taxon>Bacteria</taxon>
        <taxon>Bacillati</taxon>
        <taxon>Bacillota</taxon>
        <taxon>Bacilli</taxon>
        <taxon>Bacillales</taxon>
        <taxon>Paenibacillaceae</taxon>
        <taxon>Paenibacillus</taxon>
    </lineage>
</organism>
<reference evidence="1 2" key="1">
    <citation type="submission" date="2021-03" db="EMBL/GenBank/DDBJ databases">
        <title>Antimicrobial resistance genes in bacteria isolated from Japanese honey, and their potential for conferring macrolide and lincosamide resistance in the American foulbrood pathogen Paenibacillus larvae.</title>
        <authorList>
            <person name="Okamoto M."/>
            <person name="Kumagai M."/>
            <person name="Kanamori H."/>
            <person name="Takamatsu D."/>
        </authorList>
    </citation>
    <scope>NUCLEOTIDE SEQUENCE [LARGE SCALE GENOMIC DNA]</scope>
    <source>
        <strain evidence="1 2">J21TS7</strain>
    </source>
</reference>
<dbReference type="Pfam" id="PF09388">
    <property type="entry name" value="SpoOE-like"/>
    <property type="match status" value="1"/>
</dbReference>
<comment type="caution">
    <text evidence="1">The sequence shown here is derived from an EMBL/GenBank/DDBJ whole genome shotgun (WGS) entry which is preliminary data.</text>
</comment>
<keyword evidence="2" id="KW-1185">Reference proteome</keyword>
<dbReference type="InterPro" id="IPR036638">
    <property type="entry name" value="HLH_DNA-bd_sf"/>
</dbReference>
<name>A0ABQ4L6G6_9BACL</name>
<evidence type="ECO:0000313" key="2">
    <source>
        <dbReference type="Proteomes" id="UP000676601"/>
    </source>
</evidence>
<gene>
    <name evidence="1" type="ORF">J21TS7_05100</name>
</gene>
<dbReference type="EMBL" id="BORU01000001">
    <property type="protein sequence ID" value="GIO52192.1"/>
    <property type="molecule type" value="Genomic_DNA"/>
</dbReference>
<dbReference type="InterPro" id="IPR018540">
    <property type="entry name" value="Spo0E-like"/>
</dbReference>
<dbReference type="Gene3D" id="4.10.280.10">
    <property type="entry name" value="Helix-loop-helix DNA-binding domain"/>
    <property type="match status" value="1"/>
</dbReference>